<keyword evidence="3" id="KW-1185">Reference proteome</keyword>
<organism evidence="2 3">
    <name type="scientific">Jiangella ureilytica</name>
    <dbReference type="NCBI Taxonomy" id="2530374"/>
    <lineage>
        <taxon>Bacteria</taxon>
        <taxon>Bacillati</taxon>
        <taxon>Actinomycetota</taxon>
        <taxon>Actinomycetes</taxon>
        <taxon>Jiangellales</taxon>
        <taxon>Jiangellaceae</taxon>
        <taxon>Jiangella</taxon>
    </lineage>
</organism>
<dbReference type="InterPro" id="IPR029058">
    <property type="entry name" value="AB_hydrolase_fold"/>
</dbReference>
<dbReference type="SUPFAM" id="SSF53474">
    <property type="entry name" value="alpha/beta-Hydrolases"/>
    <property type="match status" value="1"/>
</dbReference>
<dbReference type="RefSeq" id="WP_131986929.1">
    <property type="nucleotide sequence ID" value="NZ_SMKL01000068.1"/>
</dbReference>
<dbReference type="Gene3D" id="3.40.50.1820">
    <property type="entry name" value="alpha/beta hydrolase"/>
    <property type="match status" value="1"/>
</dbReference>
<dbReference type="PANTHER" id="PTHR43798">
    <property type="entry name" value="MONOACYLGLYCEROL LIPASE"/>
    <property type="match status" value="1"/>
</dbReference>
<dbReference type="InterPro" id="IPR050266">
    <property type="entry name" value="AB_hydrolase_sf"/>
</dbReference>
<evidence type="ECO:0000313" key="2">
    <source>
        <dbReference type="EMBL" id="TDC47795.1"/>
    </source>
</evidence>
<gene>
    <name evidence="2" type="ORF">E1212_23365</name>
</gene>
<reference evidence="2 3" key="1">
    <citation type="submission" date="2019-02" db="EMBL/GenBank/DDBJ databases">
        <title>Draft genome sequences of novel Actinobacteria.</title>
        <authorList>
            <person name="Sahin N."/>
            <person name="Ay H."/>
            <person name="Saygin H."/>
        </authorList>
    </citation>
    <scope>NUCLEOTIDE SEQUENCE [LARGE SCALE GENOMIC DNA]</scope>
    <source>
        <strain evidence="2 3">KC603</strain>
    </source>
</reference>
<dbReference type="AlphaFoldDB" id="A0A4V2XW39"/>
<evidence type="ECO:0000313" key="3">
    <source>
        <dbReference type="Proteomes" id="UP000295621"/>
    </source>
</evidence>
<dbReference type="InterPro" id="IPR000073">
    <property type="entry name" value="AB_hydrolase_1"/>
</dbReference>
<proteinExistence type="predicted"/>
<protein>
    <submittedName>
        <fullName evidence="2">Alpha/beta hydrolase</fullName>
    </submittedName>
</protein>
<accession>A0A4V2XW39</accession>
<feature type="domain" description="AB hydrolase-1" evidence="1">
    <location>
        <begin position="31"/>
        <end position="269"/>
    </location>
</feature>
<dbReference type="OrthoDB" id="63519at2"/>
<dbReference type="EMBL" id="SMKL01000068">
    <property type="protein sequence ID" value="TDC47795.1"/>
    <property type="molecule type" value="Genomic_DNA"/>
</dbReference>
<dbReference type="Pfam" id="PF00561">
    <property type="entry name" value="Abhydrolase_1"/>
    <property type="match status" value="1"/>
</dbReference>
<sequence>MSATATHTERWFDVDGLRLHGVEWGSPDGTPMLLLHGVGSNALFFNSLGPRLEDRMPGRYRILSLDHRGCGDSDKPGTGYGIERAAQDVIDIHDQLGGTPMVIVGHSRGGWLASYIAGRWPSRVTDLVLIDPARIFFATIEDADDFYGAVAAGLGPFDTLDDAFAAAREKDRTMTWTAQREAAVRNGLEELPDGRWRAKMPRSVLQAMRAAREDTDRVGPVLPDVTARVLMFVSSRSGESRQQQKLEYARRLPGDVRVEMVDATHAIHQDEPDVVAGTITEFLRPEA</sequence>
<evidence type="ECO:0000259" key="1">
    <source>
        <dbReference type="Pfam" id="PF00561"/>
    </source>
</evidence>
<dbReference type="Proteomes" id="UP000295621">
    <property type="component" value="Unassembled WGS sequence"/>
</dbReference>
<name>A0A4V2XW39_9ACTN</name>
<dbReference type="GO" id="GO:0016787">
    <property type="term" value="F:hydrolase activity"/>
    <property type="evidence" value="ECO:0007669"/>
    <property type="project" value="UniProtKB-KW"/>
</dbReference>
<dbReference type="PRINTS" id="PR00111">
    <property type="entry name" value="ABHYDROLASE"/>
</dbReference>
<keyword evidence="2" id="KW-0378">Hydrolase</keyword>
<comment type="caution">
    <text evidence="2">The sequence shown here is derived from an EMBL/GenBank/DDBJ whole genome shotgun (WGS) entry which is preliminary data.</text>
</comment>